<proteinExistence type="inferred from homology"/>
<dbReference type="InterPro" id="IPR004799">
    <property type="entry name" value="Periplasmic_diS_OxRdtase_DsbE"/>
</dbReference>
<accession>A0A0S2SPB8</accession>
<keyword evidence="5" id="KW-0676">Redox-active center</keyword>
<evidence type="ECO:0000256" key="3">
    <source>
        <dbReference type="ARBA" id="ARBA00022748"/>
    </source>
</evidence>
<name>A0A0S2SPB8_9GAMM</name>
<evidence type="ECO:0000256" key="4">
    <source>
        <dbReference type="ARBA" id="ARBA00023157"/>
    </source>
</evidence>
<evidence type="ECO:0000256" key="5">
    <source>
        <dbReference type="ARBA" id="ARBA00023284"/>
    </source>
</evidence>
<keyword evidence="4" id="KW-1015">Disulfide bond</keyword>
<feature type="domain" description="Thioredoxin" evidence="6">
    <location>
        <begin position="33"/>
        <end position="167"/>
    </location>
</feature>
<dbReference type="GO" id="GO:0030288">
    <property type="term" value="C:outer membrane-bounded periplasmic space"/>
    <property type="evidence" value="ECO:0007669"/>
    <property type="project" value="InterPro"/>
</dbReference>
<dbReference type="AlphaFoldDB" id="A0A0S2SPB8"/>
<evidence type="ECO:0000313" key="8">
    <source>
        <dbReference type="Proteomes" id="UP000058114"/>
    </source>
</evidence>
<dbReference type="PATRIC" id="fig|652.5.peg.2729"/>
<dbReference type="Pfam" id="PF08534">
    <property type="entry name" value="Redoxin"/>
    <property type="match status" value="1"/>
</dbReference>
<dbReference type="EMBL" id="CP013067">
    <property type="protein sequence ID" value="ALP43560.1"/>
    <property type="molecule type" value="Genomic_DNA"/>
</dbReference>
<gene>
    <name evidence="7" type="ORF">WL1483_4141</name>
</gene>
<dbReference type="SUPFAM" id="SSF52833">
    <property type="entry name" value="Thioredoxin-like"/>
    <property type="match status" value="1"/>
</dbReference>
<dbReference type="InterPro" id="IPR013766">
    <property type="entry name" value="Thioredoxin_domain"/>
</dbReference>
<organism evidence="7 8">
    <name type="scientific">Aeromonas schubertii</name>
    <dbReference type="NCBI Taxonomy" id="652"/>
    <lineage>
        <taxon>Bacteria</taxon>
        <taxon>Pseudomonadati</taxon>
        <taxon>Pseudomonadota</taxon>
        <taxon>Gammaproteobacteria</taxon>
        <taxon>Aeromonadales</taxon>
        <taxon>Aeromonadaceae</taxon>
        <taxon>Aeromonas</taxon>
    </lineage>
</organism>
<reference evidence="8" key="1">
    <citation type="submission" date="2015-10" db="EMBL/GenBank/DDBJ databases">
        <title>Complete Genome Sequence of Aeromonas schubertii strain WL1483.</title>
        <authorList>
            <person name="Liu L."/>
        </authorList>
    </citation>
    <scope>NUCLEOTIDE SEQUENCE [LARGE SCALE GENOMIC DNA]</scope>
    <source>
        <strain evidence="8">WL1483</strain>
    </source>
</reference>
<dbReference type="GO" id="GO:0017004">
    <property type="term" value="P:cytochrome complex assembly"/>
    <property type="evidence" value="ECO:0007669"/>
    <property type="project" value="UniProtKB-KW"/>
</dbReference>
<dbReference type="PANTHER" id="PTHR42852:SF6">
    <property type="entry name" value="THIOL:DISULFIDE INTERCHANGE PROTEIN DSBE"/>
    <property type="match status" value="1"/>
</dbReference>
<evidence type="ECO:0000259" key="6">
    <source>
        <dbReference type="PROSITE" id="PS51352"/>
    </source>
</evidence>
<dbReference type="GO" id="GO:0015036">
    <property type="term" value="F:disulfide oxidoreductase activity"/>
    <property type="evidence" value="ECO:0007669"/>
    <property type="project" value="InterPro"/>
</dbReference>
<sequence length="169" mass="18678">MSRLIRWLPLLLGLGLLLLLWHALTPAQVDDEAGLNRPLPELTLTTLEGRRLSTAQLLGRPFLLNVWASWCANCRSEHPLLLEIGQSLPILGISYRDKPAAARAWLESAGNPYQLVLDDGDGALGLALGVVGTPESWLVSADGRLLARHRGVLTKEAWQRRFLPLLERP</sequence>
<evidence type="ECO:0000313" key="7">
    <source>
        <dbReference type="EMBL" id="ALP43560.1"/>
    </source>
</evidence>
<dbReference type="InterPro" id="IPR050553">
    <property type="entry name" value="Thioredoxin_ResA/DsbE_sf"/>
</dbReference>
<dbReference type="KEGG" id="asr:WL1483_4141"/>
<dbReference type="RefSeq" id="WP_060586751.1">
    <property type="nucleotide sequence ID" value="NZ_CP013067.1"/>
</dbReference>
<dbReference type="Proteomes" id="UP000058114">
    <property type="component" value="Chromosome"/>
</dbReference>
<evidence type="ECO:0000256" key="2">
    <source>
        <dbReference type="ARBA" id="ARBA00007758"/>
    </source>
</evidence>
<dbReference type="CDD" id="cd03010">
    <property type="entry name" value="TlpA_like_DsbE"/>
    <property type="match status" value="1"/>
</dbReference>
<dbReference type="InterPro" id="IPR036249">
    <property type="entry name" value="Thioredoxin-like_sf"/>
</dbReference>
<dbReference type="PANTHER" id="PTHR42852">
    <property type="entry name" value="THIOL:DISULFIDE INTERCHANGE PROTEIN DSBE"/>
    <property type="match status" value="1"/>
</dbReference>
<protein>
    <recommendedName>
        <fullName evidence="6">Thioredoxin domain-containing protein</fullName>
    </recommendedName>
</protein>
<reference evidence="7 8" key="2">
    <citation type="journal article" date="2016" name="Genome Announc.">
        <title>Complete Genome Sequence of the Highly Virulent Aeromonas schubertii Strain WL1483, Isolated from Diseased Snakehead Fish (Channa argus) in China.</title>
        <authorList>
            <person name="Liu L."/>
            <person name="Li N."/>
            <person name="Zhang D."/>
            <person name="Fu X."/>
            <person name="Shi C."/>
            <person name="Lin Q."/>
            <person name="Hao G."/>
        </authorList>
    </citation>
    <scope>NUCLEOTIDE SEQUENCE [LARGE SCALE GENOMIC DNA]</scope>
    <source>
        <strain evidence="7 8">WL1483</strain>
    </source>
</reference>
<dbReference type="NCBIfam" id="TIGR00385">
    <property type="entry name" value="dsbE"/>
    <property type="match status" value="1"/>
</dbReference>
<dbReference type="Gene3D" id="3.40.30.10">
    <property type="entry name" value="Glutaredoxin"/>
    <property type="match status" value="1"/>
</dbReference>
<dbReference type="PROSITE" id="PS51352">
    <property type="entry name" value="THIOREDOXIN_2"/>
    <property type="match status" value="1"/>
</dbReference>
<dbReference type="InterPro" id="IPR013740">
    <property type="entry name" value="Redoxin"/>
</dbReference>
<keyword evidence="3" id="KW-0201">Cytochrome c-type biogenesis</keyword>
<comment type="similarity">
    <text evidence="2">Belongs to the thioredoxin family. DsbE subfamily.</text>
</comment>
<dbReference type="GO" id="GO:0005886">
    <property type="term" value="C:plasma membrane"/>
    <property type="evidence" value="ECO:0007669"/>
    <property type="project" value="UniProtKB-SubCell"/>
</dbReference>
<comment type="subcellular location">
    <subcellularLocation>
        <location evidence="1">Cell inner membrane</location>
        <topology evidence="1">Single-pass membrane protein</topology>
        <orientation evidence="1">Periplasmic side</orientation>
    </subcellularLocation>
</comment>
<evidence type="ECO:0000256" key="1">
    <source>
        <dbReference type="ARBA" id="ARBA00004383"/>
    </source>
</evidence>